<feature type="transmembrane region" description="Helical" evidence="1">
    <location>
        <begin position="506"/>
        <end position="527"/>
    </location>
</feature>
<comment type="caution">
    <text evidence="4">The sequence shown here is derived from an EMBL/GenBank/DDBJ whole genome shotgun (WGS) entry which is preliminary data.</text>
</comment>
<keyword evidence="1" id="KW-0472">Membrane</keyword>
<dbReference type="EMBL" id="CAJZBQ010000055">
    <property type="protein sequence ID" value="CAG9332896.1"/>
    <property type="molecule type" value="Genomic_DNA"/>
</dbReference>
<feature type="chain" id="PRO_5043538220" description="Acyltransferase 3 domain-containing protein" evidence="2">
    <location>
        <begin position="24"/>
        <end position="680"/>
    </location>
</feature>
<feature type="transmembrane region" description="Helical" evidence="1">
    <location>
        <begin position="203"/>
        <end position="221"/>
    </location>
</feature>
<dbReference type="Pfam" id="PF01757">
    <property type="entry name" value="Acyl_transf_3"/>
    <property type="match status" value="1"/>
</dbReference>
<reference evidence="4" key="1">
    <citation type="submission" date="2021-09" db="EMBL/GenBank/DDBJ databases">
        <authorList>
            <consortium name="AG Swart"/>
            <person name="Singh M."/>
            <person name="Singh A."/>
            <person name="Seah K."/>
            <person name="Emmerich C."/>
        </authorList>
    </citation>
    <scope>NUCLEOTIDE SEQUENCE</scope>
    <source>
        <strain evidence="4">ATCC30299</strain>
    </source>
</reference>
<evidence type="ECO:0000313" key="5">
    <source>
        <dbReference type="Proteomes" id="UP001162131"/>
    </source>
</evidence>
<dbReference type="InterPro" id="IPR052728">
    <property type="entry name" value="O2_lipid_transport_reg"/>
</dbReference>
<sequence>MRLTLIFTLSLAFAQSSLKECQAEWAKIFEGAEDILSQNPSDYTKMFLYSGFMINNLGQYDPCTDISNAKFTIIQFGIYPVLVVALCGPKVCTEEDYYHLLTNITSPVPLSGMIRKNNPKLAPYLKDLEEIKAQSFAPPVVFPKEYYDDNFKDYKAGPILMIIFISIISAICLIATITDYLISSSPPSSSLSKEDPKPRESSLFIKYLLCFSIITNLKKLFISRSQERLGKKDSLDILNSCRVLSIGWVVLGHVLFMLWSEAIVSNPDRILTQISGSDMILPISGEVSVDTFFWLSGFLVGYLLIIEINSAKKMNWIMVYAHRYLRLTPLLLFVILFFWALQKHIGNGPMWYTGDIINFQCKDYWWTDILYINNIVPNYHGSVCLGQTWYLANDMQFFIFTPILLYIYNRFHKSILWVLVLFLNLLSILTSGLIANHYSLNAMPSALPNGTNYFRYYYTKPYNRCGPYALGVLSGLIVYSYRKFQDKNIVYDSYAIWVGKMLENRYVRYTIAFLGMALINVNLFVPYDTYKHPGDTMNYPHWTHDENVAYIAFNKVTFGLGLTFVLLPALLGHFPWMTWILSWEIWTPLARMTYCVYLIHYNILDIAYRSQKVATILDEFTLIRDSIFFFVLAHILALPFILLIEMPGLAIEKLAFSKVRAKAAIKEQEKSIILQPLTKE</sequence>
<feature type="signal peptide" evidence="2">
    <location>
        <begin position="1"/>
        <end position="23"/>
    </location>
</feature>
<feature type="transmembrane region" description="Helical" evidence="1">
    <location>
        <begin position="292"/>
        <end position="311"/>
    </location>
</feature>
<keyword evidence="5" id="KW-1185">Reference proteome</keyword>
<keyword evidence="1" id="KW-1133">Transmembrane helix</keyword>
<feature type="domain" description="Acyltransferase 3" evidence="3">
    <location>
        <begin position="238"/>
        <end position="644"/>
    </location>
</feature>
<feature type="transmembrane region" description="Helical" evidence="1">
    <location>
        <begin position="415"/>
        <end position="435"/>
    </location>
</feature>
<feature type="transmembrane region" description="Helical" evidence="1">
    <location>
        <begin position="323"/>
        <end position="341"/>
    </location>
</feature>
<gene>
    <name evidence="4" type="ORF">BSTOLATCC_MIC57182</name>
</gene>
<proteinExistence type="predicted"/>
<organism evidence="4 5">
    <name type="scientific">Blepharisma stoltei</name>
    <dbReference type="NCBI Taxonomy" id="1481888"/>
    <lineage>
        <taxon>Eukaryota</taxon>
        <taxon>Sar</taxon>
        <taxon>Alveolata</taxon>
        <taxon>Ciliophora</taxon>
        <taxon>Postciliodesmatophora</taxon>
        <taxon>Heterotrichea</taxon>
        <taxon>Heterotrichida</taxon>
        <taxon>Blepharismidae</taxon>
        <taxon>Blepharisma</taxon>
    </lineage>
</organism>
<name>A0AAU9K4F9_9CILI</name>
<dbReference type="PANTHER" id="PTHR11161">
    <property type="entry name" value="O-ACYLTRANSFERASE"/>
    <property type="match status" value="1"/>
</dbReference>
<feature type="transmembrane region" description="Helical" evidence="1">
    <location>
        <begin position="241"/>
        <end position="259"/>
    </location>
</feature>
<evidence type="ECO:0000259" key="3">
    <source>
        <dbReference type="Pfam" id="PF01757"/>
    </source>
</evidence>
<evidence type="ECO:0000256" key="1">
    <source>
        <dbReference type="SAM" id="Phobius"/>
    </source>
</evidence>
<dbReference type="AlphaFoldDB" id="A0AAU9K4F9"/>
<dbReference type="PANTHER" id="PTHR11161:SF0">
    <property type="entry name" value="O-ACYLTRANSFERASE LIKE PROTEIN"/>
    <property type="match status" value="1"/>
</dbReference>
<accession>A0AAU9K4F9</accession>
<evidence type="ECO:0000313" key="4">
    <source>
        <dbReference type="EMBL" id="CAG9332896.1"/>
    </source>
</evidence>
<feature type="transmembrane region" description="Helical" evidence="1">
    <location>
        <begin position="583"/>
        <end position="603"/>
    </location>
</feature>
<feature type="transmembrane region" description="Helical" evidence="1">
    <location>
        <begin position="627"/>
        <end position="651"/>
    </location>
</feature>
<keyword evidence="1" id="KW-0812">Transmembrane</keyword>
<feature type="transmembrane region" description="Helical" evidence="1">
    <location>
        <begin position="547"/>
        <end position="571"/>
    </location>
</feature>
<dbReference type="InterPro" id="IPR002656">
    <property type="entry name" value="Acyl_transf_3_dom"/>
</dbReference>
<protein>
    <recommendedName>
        <fullName evidence="3">Acyltransferase 3 domain-containing protein</fullName>
    </recommendedName>
</protein>
<dbReference type="Proteomes" id="UP001162131">
    <property type="component" value="Unassembled WGS sequence"/>
</dbReference>
<evidence type="ECO:0000256" key="2">
    <source>
        <dbReference type="SAM" id="SignalP"/>
    </source>
</evidence>
<dbReference type="GO" id="GO:0016747">
    <property type="term" value="F:acyltransferase activity, transferring groups other than amino-acyl groups"/>
    <property type="evidence" value="ECO:0007669"/>
    <property type="project" value="InterPro"/>
</dbReference>
<keyword evidence="2" id="KW-0732">Signal</keyword>
<feature type="transmembrane region" description="Helical" evidence="1">
    <location>
        <begin position="159"/>
        <end position="183"/>
    </location>
</feature>
<feature type="transmembrane region" description="Helical" evidence="1">
    <location>
        <begin position="389"/>
        <end position="408"/>
    </location>
</feature>